<dbReference type="PRINTS" id="PR00372">
    <property type="entry name" value="FYWHYDRXLASE"/>
</dbReference>
<evidence type="ECO:0000256" key="1">
    <source>
        <dbReference type="ARBA" id="ARBA00001954"/>
    </source>
</evidence>
<sequence>MVHLLSSAISEATPYLPHFIRSRMPLWLAHCPRIFLEYLEQLHLGPELSINLPHILQMIKMHAGFSLYAAPSLVSPDQYLALLHQRAFPVATCLRSLQCDDFSLFPDIIHDLFCHVPWLLHQEIVDFFINMGELFIKAVQRARALYPVQEDYLRILNNNISAMTRICWFTVENGLIKEKGHTKVYGAAILSSTRELTYVFKNNSFISPLNIELIIQRPFYTSTLQSAFFIIRDFYELYEISKMMHLFLEQGRLDCINSDSHYMYYPDTGQSTYEFSCS</sequence>
<keyword evidence="6" id="KW-0503">Monooxygenase</keyword>
<dbReference type="STRING" id="1229831.M832_04840"/>
<evidence type="ECO:0000256" key="4">
    <source>
        <dbReference type="ARBA" id="ARBA00023002"/>
    </source>
</evidence>
<dbReference type="PATRIC" id="fig|1229831.3.peg.491"/>
<feature type="domain" description="Biopterin-dependent aromatic amino acid hydroxylase family profile" evidence="8">
    <location>
        <begin position="1"/>
        <end position="278"/>
    </location>
</feature>
<name>W8K0D9_9CHLA</name>
<protein>
    <submittedName>
        <fullName evidence="9">Biopterin-dependent aromatic amino acid hydroxylase family protein</fullName>
    </submittedName>
</protein>
<dbReference type="InterPro" id="IPR036329">
    <property type="entry name" value="Aro-AA_hydroxylase_C_sf"/>
</dbReference>
<accession>W8K0D9</accession>
<gene>
    <name evidence="9" type="ORF">M832_04840</name>
</gene>
<feature type="binding site" evidence="7">
    <location>
        <position position="115"/>
    </location>
    <ligand>
        <name>Fe cation</name>
        <dbReference type="ChEBI" id="CHEBI:24875"/>
    </ligand>
</feature>
<dbReference type="Gene3D" id="1.10.800.10">
    <property type="entry name" value="Aromatic amino acid hydroxylase"/>
    <property type="match status" value="1"/>
</dbReference>
<dbReference type="Proteomes" id="UP000019433">
    <property type="component" value="Chromosome"/>
</dbReference>
<dbReference type="EMBL" id="CP006571">
    <property type="protein sequence ID" value="AHK63347.1"/>
    <property type="molecule type" value="Genomic_DNA"/>
</dbReference>
<dbReference type="PANTHER" id="PTHR11473:SF24">
    <property type="entry name" value="PHENYLALANINE-4-HYDROXYLASE"/>
    <property type="match status" value="1"/>
</dbReference>
<feature type="binding site" evidence="7">
    <location>
        <position position="110"/>
    </location>
    <ligand>
        <name>Fe cation</name>
        <dbReference type="ChEBI" id="CHEBI:24875"/>
    </ligand>
</feature>
<reference evidence="9 10" key="1">
    <citation type="journal article" date="2014" name="Syst. Appl. Microbiol.">
        <title>Evidence for the existence of two new members of the family Chlamydiaceae and proposal of Chlamydia avium sp. nov. and Chlamydia gallinacea sp. nov.</title>
        <authorList>
            <person name="Sachse K."/>
            <person name="Laroucau K."/>
            <person name="Riege K."/>
            <person name="Wehner S."/>
            <person name="Dilcher M."/>
            <person name="Creasy H.H."/>
            <person name="Weidmann M."/>
            <person name="Myers G."/>
            <person name="Vorimore F."/>
            <person name="Vicari N."/>
            <person name="Magnino S."/>
            <person name="Liebler-Tenorio E."/>
            <person name="Ruettger A."/>
            <person name="Bavoil P.M."/>
            <person name="Hufert F.T."/>
            <person name="Rossello-Mora R."/>
            <person name="Marz M."/>
        </authorList>
    </citation>
    <scope>NUCLEOTIDE SEQUENCE [LARGE SCALE GENOMIC DNA]</scope>
    <source>
        <strain evidence="9 10">10DC88</strain>
    </source>
</reference>
<evidence type="ECO:0000313" key="9">
    <source>
        <dbReference type="EMBL" id="AHK63347.1"/>
    </source>
</evidence>
<keyword evidence="4" id="KW-0560">Oxidoreductase</keyword>
<dbReference type="RefSeq" id="WP_038500648.1">
    <property type="nucleotide sequence ID" value="NZ_CP006571.1"/>
</dbReference>
<dbReference type="GO" id="GO:0016714">
    <property type="term" value="F:oxidoreductase activity, acting on paired donors, with incorporation or reduction of molecular oxygen, reduced pteridine as one donor, and incorporation of one atom of oxygen"/>
    <property type="evidence" value="ECO:0007669"/>
    <property type="project" value="InterPro"/>
</dbReference>
<dbReference type="eggNOG" id="COG3186">
    <property type="taxonomic scope" value="Bacteria"/>
</dbReference>
<dbReference type="InterPro" id="IPR001273">
    <property type="entry name" value="ArAA_hydroxylase"/>
</dbReference>
<dbReference type="AlphaFoldDB" id="W8K0D9"/>
<dbReference type="SUPFAM" id="SSF56534">
    <property type="entry name" value="Aromatic aminoacid monoxygenases, catalytic and oligomerization domains"/>
    <property type="match status" value="1"/>
</dbReference>
<dbReference type="GO" id="GO:0009072">
    <property type="term" value="P:aromatic amino acid metabolic process"/>
    <property type="evidence" value="ECO:0007669"/>
    <property type="project" value="InterPro"/>
</dbReference>
<dbReference type="InterPro" id="IPR019774">
    <property type="entry name" value="Aromatic-AA_hydroxylase_C"/>
</dbReference>
<feature type="binding site" evidence="7">
    <location>
        <position position="172"/>
    </location>
    <ligand>
        <name>Fe cation</name>
        <dbReference type="ChEBI" id="CHEBI:24875"/>
    </ligand>
</feature>
<comment type="similarity">
    <text evidence="2">Belongs to the biopterin-dependent aromatic amino acid hydroxylase family.</text>
</comment>
<evidence type="ECO:0000256" key="5">
    <source>
        <dbReference type="ARBA" id="ARBA00023004"/>
    </source>
</evidence>
<evidence type="ECO:0000256" key="6">
    <source>
        <dbReference type="ARBA" id="ARBA00023033"/>
    </source>
</evidence>
<evidence type="ECO:0000313" key="10">
    <source>
        <dbReference type="Proteomes" id="UP000019433"/>
    </source>
</evidence>
<keyword evidence="5 7" id="KW-0408">Iron</keyword>
<comment type="cofactor">
    <cofactor evidence="1 7">
        <name>Fe(2+)</name>
        <dbReference type="ChEBI" id="CHEBI:29033"/>
    </cofactor>
</comment>
<dbReference type="PROSITE" id="PS51410">
    <property type="entry name" value="BH4_AAA_HYDROXYL_2"/>
    <property type="match status" value="1"/>
</dbReference>
<evidence type="ECO:0000259" key="8">
    <source>
        <dbReference type="PROSITE" id="PS51410"/>
    </source>
</evidence>
<organism evidence="9 10">
    <name type="scientific">Chlamydia avium 10DC88</name>
    <dbReference type="NCBI Taxonomy" id="1229831"/>
    <lineage>
        <taxon>Bacteria</taxon>
        <taxon>Pseudomonadati</taxon>
        <taxon>Chlamydiota</taxon>
        <taxon>Chlamydiia</taxon>
        <taxon>Chlamydiales</taxon>
        <taxon>Chlamydiaceae</taxon>
        <taxon>Chlamydia/Chlamydophila group</taxon>
        <taxon>Chlamydia</taxon>
    </lineage>
</organism>
<evidence type="ECO:0000256" key="7">
    <source>
        <dbReference type="PIRSR" id="PIRSR601273-2"/>
    </source>
</evidence>
<keyword evidence="3 7" id="KW-0479">Metal-binding</keyword>
<dbReference type="InterPro" id="IPR036951">
    <property type="entry name" value="ArAA_hydroxylase_sf"/>
</dbReference>
<dbReference type="GO" id="GO:0005506">
    <property type="term" value="F:iron ion binding"/>
    <property type="evidence" value="ECO:0007669"/>
    <property type="project" value="InterPro"/>
</dbReference>
<evidence type="ECO:0000256" key="3">
    <source>
        <dbReference type="ARBA" id="ARBA00022723"/>
    </source>
</evidence>
<dbReference type="KEGG" id="cav:M832_04840"/>
<evidence type="ECO:0000256" key="2">
    <source>
        <dbReference type="ARBA" id="ARBA00009712"/>
    </source>
</evidence>
<dbReference type="HOGENOM" id="CLU_065322_0_0_0"/>
<proteinExistence type="inferred from homology"/>
<dbReference type="PANTHER" id="PTHR11473">
    <property type="entry name" value="AROMATIC AMINO ACID HYDROXYLASE"/>
    <property type="match status" value="1"/>
</dbReference>
<dbReference type="Pfam" id="PF00351">
    <property type="entry name" value="Biopterin_H"/>
    <property type="match status" value="2"/>
</dbReference>